<dbReference type="AlphaFoldDB" id="A0A9P0W152"/>
<feature type="domain" description="Zinc finger CHCC-type" evidence="1">
    <location>
        <begin position="96"/>
        <end position="133"/>
    </location>
</feature>
<accession>A0A9P0W152</accession>
<gene>
    <name evidence="2" type="ORF">CLIB1423_23S01750</name>
</gene>
<evidence type="ECO:0000313" key="3">
    <source>
        <dbReference type="Proteomes" id="UP000837801"/>
    </source>
</evidence>
<dbReference type="GO" id="GO:0005739">
    <property type="term" value="C:mitochondrion"/>
    <property type="evidence" value="ECO:0007669"/>
    <property type="project" value="GOC"/>
</dbReference>
<dbReference type="InterPro" id="IPR019401">
    <property type="entry name" value="Znf_CHCC"/>
</dbReference>
<dbReference type="Pfam" id="PF10276">
    <property type="entry name" value="zf-CHCC"/>
    <property type="match status" value="1"/>
</dbReference>
<dbReference type="EMBL" id="CAKXYY010000023">
    <property type="protein sequence ID" value="CAH2355275.1"/>
    <property type="molecule type" value="Genomic_DNA"/>
</dbReference>
<protein>
    <recommendedName>
        <fullName evidence="1">Zinc finger CHCC-type domain-containing protein</fullName>
    </recommendedName>
</protein>
<sequence>MMSSRILPRTSLLQFCRFNSTTSSTGLTKAELKTNVAAQQAPNRDATWSQSQESRAEVISKHPYRFIQKDLAKQPRPYAAIDLIAKEPIKFLAHGNVAVCDGNRGSTLQGHPKVFINLDQPKASTCGYCGLRYAKESHRDIIEAQSS</sequence>
<organism evidence="2 3">
    <name type="scientific">[Candida] railenensis</name>
    <dbReference type="NCBI Taxonomy" id="45579"/>
    <lineage>
        <taxon>Eukaryota</taxon>
        <taxon>Fungi</taxon>
        <taxon>Dikarya</taxon>
        <taxon>Ascomycota</taxon>
        <taxon>Saccharomycotina</taxon>
        <taxon>Pichiomycetes</taxon>
        <taxon>Debaryomycetaceae</taxon>
        <taxon>Kurtzmaniella</taxon>
    </lineage>
</organism>
<dbReference type="OrthoDB" id="307899at2759"/>
<dbReference type="PANTHER" id="PTHR13156">
    <property type="entry name" value="NADH-UBIQUINONE OXIDOREDUCTASE 13 KD-A SUBUNIT"/>
    <property type="match status" value="1"/>
</dbReference>
<keyword evidence="3" id="KW-1185">Reference proteome</keyword>
<dbReference type="Gene3D" id="2.60.260.40">
    <property type="entry name" value="q5lls5 like domains"/>
    <property type="match status" value="1"/>
</dbReference>
<reference evidence="2" key="1">
    <citation type="submission" date="2022-03" db="EMBL/GenBank/DDBJ databases">
        <authorList>
            <person name="Legras J.-L."/>
            <person name="Devillers H."/>
            <person name="Grondin C."/>
        </authorList>
    </citation>
    <scope>NUCLEOTIDE SEQUENCE</scope>
    <source>
        <strain evidence="2">CLIB 1423</strain>
    </source>
</reference>
<evidence type="ECO:0000259" key="1">
    <source>
        <dbReference type="Pfam" id="PF10276"/>
    </source>
</evidence>
<proteinExistence type="predicted"/>
<dbReference type="PANTHER" id="PTHR13156:SF0">
    <property type="entry name" value="NADH DEHYDROGENASE [UBIQUINONE] IRON-SULFUR PROTEIN 6, MITOCHONDRIAL"/>
    <property type="match status" value="1"/>
</dbReference>
<dbReference type="GO" id="GO:0006120">
    <property type="term" value="P:mitochondrial electron transport, NADH to ubiquinone"/>
    <property type="evidence" value="ECO:0007669"/>
    <property type="project" value="TreeGrafter"/>
</dbReference>
<comment type="caution">
    <text evidence="2">The sequence shown here is derived from an EMBL/GenBank/DDBJ whole genome shotgun (WGS) entry which is preliminary data.</text>
</comment>
<evidence type="ECO:0000313" key="2">
    <source>
        <dbReference type="EMBL" id="CAH2355275.1"/>
    </source>
</evidence>
<name>A0A9P0W152_9ASCO</name>
<dbReference type="Proteomes" id="UP000837801">
    <property type="component" value="Unassembled WGS sequence"/>
</dbReference>
<dbReference type="FunFam" id="2.60.260.40:FF:000004">
    <property type="entry name" value="Lactobacillus shifted protein"/>
    <property type="match status" value="1"/>
</dbReference>